<gene>
    <name evidence="9" type="ORF">ElyMa_003017800</name>
</gene>
<accession>A0AAV4IGN6</accession>
<keyword evidence="2 5" id="KW-0812">Transmembrane</keyword>
<proteinExistence type="predicted"/>
<feature type="region of interest" description="Disordered" evidence="6">
    <location>
        <begin position="247"/>
        <end position="268"/>
    </location>
</feature>
<dbReference type="InterPro" id="IPR006634">
    <property type="entry name" value="TLC-dom"/>
</dbReference>
<organism evidence="9 10">
    <name type="scientific">Elysia marginata</name>
    <dbReference type="NCBI Taxonomy" id="1093978"/>
    <lineage>
        <taxon>Eukaryota</taxon>
        <taxon>Metazoa</taxon>
        <taxon>Spiralia</taxon>
        <taxon>Lophotrochozoa</taxon>
        <taxon>Mollusca</taxon>
        <taxon>Gastropoda</taxon>
        <taxon>Heterobranchia</taxon>
        <taxon>Euthyneura</taxon>
        <taxon>Panpulmonata</taxon>
        <taxon>Sacoglossa</taxon>
        <taxon>Placobranchoidea</taxon>
        <taxon>Plakobranchidae</taxon>
        <taxon>Elysia</taxon>
    </lineage>
</organism>
<dbReference type="AlphaFoldDB" id="A0AAV4IGN6"/>
<dbReference type="EMBL" id="BMAT01006227">
    <property type="protein sequence ID" value="GFS08600.1"/>
    <property type="molecule type" value="Genomic_DNA"/>
</dbReference>
<protein>
    <submittedName>
        <fullName evidence="9">Transmembrane protein 136</fullName>
    </submittedName>
</protein>
<feature type="domain" description="TLC" evidence="8">
    <location>
        <begin position="32"/>
        <end position="223"/>
    </location>
</feature>
<reference evidence="9 10" key="1">
    <citation type="journal article" date="2021" name="Elife">
        <title>Chloroplast acquisition without the gene transfer in kleptoplastic sea slugs, Plakobranchus ocellatus.</title>
        <authorList>
            <person name="Maeda T."/>
            <person name="Takahashi S."/>
            <person name="Yoshida T."/>
            <person name="Shimamura S."/>
            <person name="Takaki Y."/>
            <person name="Nagai Y."/>
            <person name="Toyoda A."/>
            <person name="Suzuki Y."/>
            <person name="Arimoto A."/>
            <person name="Ishii H."/>
            <person name="Satoh N."/>
            <person name="Nishiyama T."/>
            <person name="Hasebe M."/>
            <person name="Maruyama T."/>
            <person name="Minagawa J."/>
            <person name="Obokata J."/>
            <person name="Shigenobu S."/>
        </authorList>
    </citation>
    <scope>NUCLEOTIDE SEQUENCE [LARGE SCALE GENOMIC DNA]</scope>
</reference>
<feature type="transmembrane region" description="Helical" evidence="7">
    <location>
        <begin position="80"/>
        <end position="98"/>
    </location>
</feature>
<comment type="subcellular location">
    <subcellularLocation>
        <location evidence="1">Membrane</location>
        <topology evidence="1">Multi-pass membrane protein</topology>
    </subcellularLocation>
</comment>
<evidence type="ECO:0000256" key="5">
    <source>
        <dbReference type="PROSITE-ProRule" id="PRU00205"/>
    </source>
</evidence>
<keyword evidence="4 5" id="KW-0472">Membrane</keyword>
<evidence type="ECO:0000313" key="9">
    <source>
        <dbReference type="EMBL" id="GFS08600.1"/>
    </source>
</evidence>
<evidence type="ECO:0000256" key="2">
    <source>
        <dbReference type="ARBA" id="ARBA00022692"/>
    </source>
</evidence>
<feature type="transmembrane region" description="Helical" evidence="7">
    <location>
        <begin position="166"/>
        <end position="188"/>
    </location>
</feature>
<feature type="transmembrane region" description="Helical" evidence="7">
    <location>
        <begin position="12"/>
        <end position="29"/>
    </location>
</feature>
<dbReference type="InterPro" id="IPR042512">
    <property type="entry name" value="TLCD5"/>
</dbReference>
<evidence type="ECO:0000259" key="8">
    <source>
        <dbReference type="PROSITE" id="PS50922"/>
    </source>
</evidence>
<sequence>MFQINTFDLYQILIYAFAWTTLYFVLCLCNSRRSYEWHCRMVTVVHATLISSLAIYSTFFHGPWPFSDSGGPNTSLQVKTVSLCLGYFIFDFCWCMYFKTEGPVMVAHHFLSIVGLTWCLIAGYYGTELVCTIGGAEITNPLLQLRWFLRETGHYRGTIWGHLVDWAFMLSFGFIRIVLGSILLYSYYQQSTDFWGRLGGTTIYSIGWIFFINILNYAFRKYMRIYKDWVKSKKGLVRNGDLRKDSNHLTSNGGAQSDLVLSSSNGKDGGVAVIPEREIPSQREIKNGVTPLTPRESLVVRDCPGES</sequence>
<name>A0AAV4IGN6_9GAST</name>
<keyword evidence="10" id="KW-1185">Reference proteome</keyword>
<feature type="transmembrane region" description="Helical" evidence="7">
    <location>
        <begin position="194"/>
        <end position="219"/>
    </location>
</feature>
<dbReference type="PROSITE" id="PS50922">
    <property type="entry name" value="TLC"/>
    <property type="match status" value="1"/>
</dbReference>
<evidence type="ECO:0000313" key="10">
    <source>
        <dbReference type="Proteomes" id="UP000762676"/>
    </source>
</evidence>
<evidence type="ECO:0000256" key="3">
    <source>
        <dbReference type="ARBA" id="ARBA00022989"/>
    </source>
</evidence>
<dbReference type="Proteomes" id="UP000762676">
    <property type="component" value="Unassembled WGS sequence"/>
</dbReference>
<feature type="transmembrane region" description="Helical" evidence="7">
    <location>
        <begin position="41"/>
        <end position="60"/>
    </location>
</feature>
<dbReference type="GO" id="GO:0016020">
    <property type="term" value="C:membrane"/>
    <property type="evidence" value="ECO:0007669"/>
    <property type="project" value="UniProtKB-SubCell"/>
</dbReference>
<feature type="compositionally biased region" description="Polar residues" evidence="6">
    <location>
        <begin position="248"/>
        <end position="266"/>
    </location>
</feature>
<dbReference type="SMART" id="SM00724">
    <property type="entry name" value="TLC"/>
    <property type="match status" value="1"/>
</dbReference>
<keyword evidence="3 7" id="KW-1133">Transmembrane helix</keyword>
<evidence type="ECO:0000256" key="4">
    <source>
        <dbReference type="ARBA" id="ARBA00023136"/>
    </source>
</evidence>
<dbReference type="Pfam" id="PF03798">
    <property type="entry name" value="TRAM_LAG1_CLN8"/>
    <property type="match status" value="1"/>
</dbReference>
<comment type="caution">
    <text evidence="9">The sequence shown here is derived from an EMBL/GenBank/DDBJ whole genome shotgun (WGS) entry which is preliminary data.</text>
</comment>
<evidence type="ECO:0000256" key="1">
    <source>
        <dbReference type="ARBA" id="ARBA00004141"/>
    </source>
</evidence>
<evidence type="ECO:0000256" key="7">
    <source>
        <dbReference type="SAM" id="Phobius"/>
    </source>
</evidence>
<dbReference type="PANTHER" id="PTHR31898">
    <property type="entry name" value="TRANSMEMBRANE PROTEIN 136"/>
    <property type="match status" value="1"/>
</dbReference>
<dbReference type="PANTHER" id="PTHR31898:SF1">
    <property type="entry name" value="TLC DOMAIN-CONTAINING PROTEIN 5"/>
    <property type="match status" value="1"/>
</dbReference>
<evidence type="ECO:0000256" key="6">
    <source>
        <dbReference type="SAM" id="MobiDB-lite"/>
    </source>
</evidence>
<feature type="region of interest" description="Disordered" evidence="6">
    <location>
        <begin position="283"/>
        <end position="307"/>
    </location>
</feature>